<proteinExistence type="predicted"/>
<feature type="non-terminal residue" evidence="5">
    <location>
        <position position="1"/>
    </location>
</feature>
<comment type="caution">
    <text evidence="5">The sequence shown here is derived from an EMBL/GenBank/DDBJ whole genome shotgun (WGS) entry which is preliminary data.</text>
</comment>
<keyword evidence="2" id="KW-0418">Kinase</keyword>
<evidence type="ECO:0000313" key="5">
    <source>
        <dbReference type="EMBL" id="KKM77221.1"/>
    </source>
</evidence>
<evidence type="ECO:0000256" key="1">
    <source>
        <dbReference type="ARBA" id="ARBA00022679"/>
    </source>
</evidence>
<dbReference type="SUPFAM" id="SSF53067">
    <property type="entry name" value="Actin-like ATPase domain"/>
    <property type="match status" value="2"/>
</dbReference>
<dbReference type="AlphaFoldDB" id="A0A0F9KR19"/>
<reference evidence="5" key="1">
    <citation type="journal article" date="2015" name="Nature">
        <title>Complex archaea that bridge the gap between prokaryotes and eukaryotes.</title>
        <authorList>
            <person name="Spang A."/>
            <person name="Saw J.H."/>
            <person name="Jorgensen S.L."/>
            <person name="Zaremba-Niedzwiedzka K."/>
            <person name="Martijn J."/>
            <person name="Lind A.E."/>
            <person name="van Eijk R."/>
            <person name="Schleper C."/>
            <person name="Guy L."/>
            <person name="Ettema T.J."/>
        </authorList>
    </citation>
    <scope>NUCLEOTIDE SEQUENCE</scope>
</reference>
<dbReference type="PANTHER" id="PTHR43095:SF5">
    <property type="entry name" value="XYLULOSE KINASE"/>
    <property type="match status" value="1"/>
</dbReference>
<organism evidence="5">
    <name type="scientific">marine sediment metagenome</name>
    <dbReference type="NCBI Taxonomy" id="412755"/>
    <lineage>
        <taxon>unclassified sequences</taxon>
        <taxon>metagenomes</taxon>
        <taxon>ecological metagenomes</taxon>
    </lineage>
</organism>
<protein>
    <recommendedName>
        <fullName evidence="6">Carbohydrate kinase FGGY C-terminal domain-containing protein</fullName>
    </recommendedName>
</protein>
<evidence type="ECO:0008006" key="6">
    <source>
        <dbReference type="Google" id="ProtNLM"/>
    </source>
</evidence>
<dbReference type="InterPro" id="IPR050406">
    <property type="entry name" value="FGGY_Carb_Kinase"/>
</dbReference>
<evidence type="ECO:0000259" key="3">
    <source>
        <dbReference type="Pfam" id="PF00370"/>
    </source>
</evidence>
<feature type="domain" description="Carbohydrate kinase FGGY N-terminal" evidence="3">
    <location>
        <begin position="2"/>
        <end position="241"/>
    </location>
</feature>
<feature type="domain" description="Carbohydrate kinase FGGY C-terminal" evidence="4">
    <location>
        <begin position="249"/>
        <end position="441"/>
    </location>
</feature>
<dbReference type="GO" id="GO:0005975">
    <property type="term" value="P:carbohydrate metabolic process"/>
    <property type="evidence" value="ECO:0007669"/>
    <property type="project" value="InterPro"/>
</dbReference>
<gene>
    <name evidence="5" type="ORF">LCGC14_1372230</name>
</gene>
<dbReference type="InterPro" id="IPR018484">
    <property type="entry name" value="FGGY_N"/>
</dbReference>
<evidence type="ECO:0000259" key="4">
    <source>
        <dbReference type="Pfam" id="PF02782"/>
    </source>
</evidence>
<accession>A0A0F9KR19</accession>
<evidence type="ECO:0000256" key="2">
    <source>
        <dbReference type="ARBA" id="ARBA00022777"/>
    </source>
</evidence>
<dbReference type="Gene3D" id="3.30.420.40">
    <property type="match status" value="2"/>
</dbReference>
<dbReference type="EMBL" id="LAZR01008676">
    <property type="protein sequence ID" value="KKM77221.1"/>
    <property type="molecule type" value="Genomic_DNA"/>
</dbReference>
<dbReference type="InterPro" id="IPR018485">
    <property type="entry name" value="FGGY_C"/>
</dbReference>
<dbReference type="Pfam" id="PF02782">
    <property type="entry name" value="FGGY_C"/>
    <property type="match status" value="1"/>
</dbReference>
<dbReference type="InterPro" id="IPR000577">
    <property type="entry name" value="Carb_kinase_FGGY"/>
</dbReference>
<dbReference type="PIRSF" id="PIRSF000538">
    <property type="entry name" value="GlpK"/>
    <property type="match status" value="1"/>
</dbReference>
<dbReference type="InterPro" id="IPR043129">
    <property type="entry name" value="ATPase_NBD"/>
</dbReference>
<dbReference type="PANTHER" id="PTHR43095">
    <property type="entry name" value="SUGAR KINASE"/>
    <property type="match status" value="1"/>
</dbReference>
<sequence>YKTVLLDIESGEIKATANVTYEVDWVKPNWAQQDPFLWKEAFVKATERLIKGSGIRDREVEGIAFSGQQHGAVVVDKENQPLHEAILWCCQRSAQECRDIEGAVARESAEEDAYVREIGMHAMAGFQGPKVLWLYNHLPQVYKKIEQLLFPKDWLKTEISREKRWTTELSDLSGSGYLRLDGTVSELVMKVMKLGHHWIPEVLPSTSYVGAISEEVAEETGLSVDTKIFGGGGDNPCSMLGNNARLLESVGTSGTFSVRARQPIVDGTLHPFLLPDDRFSHPQGPRQPLHCIIDAASAIDYMAERVYGKGRFTYEMLNKVAQRTPAGSRGKVIIPFIHGQRVPYAPQGRLYIKGYAPSKDKKEDLIRAAMEGVAYAMKYGFELLREGMRKQEIVEAERITITGGGARGEEASQIRSDVYGKELINPHTEGAAMGAAYIAAAGLLDEPVEKVSARLFERGIQVSPQKPTLIAPRDENIKLYEEGYERYLEVLEEAFKNGFEQKLLI</sequence>
<dbReference type="Pfam" id="PF00370">
    <property type="entry name" value="FGGY_N"/>
    <property type="match status" value="1"/>
</dbReference>
<dbReference type="GO" id="GO:0016301">
    <property type="term" value="F:kinase activity"/>
    <property type="evidence" value="ECO:0007669"/>
    <property type="project" value="UniProtKB-KW"/>
</dbReference>
<keyword evidence="1" id="KW-0808">Transferase</keyword>
<name>A0A0F9KR19_9ZZZZ</name>